<accession>A0AAD7NLC7</accession>
<feature type="domain" description="BTB" evidence="1">
    <location>
        <begin position="30"/>
        <end position="102"/>
    </location>
</feature>
<keyword evidence="3" id="KW-1185">Reference proteome</keyword>
<gene>
    <name evidence="2" type="ORF">B0H16DRAFT_1525114</name>
</gene>
<name>A0AAD7NLC7_9AGAR</name>
<dbReference type="PROSITE" id="PS50097">
    <property type="entry name" value="BTB"/>
    <property type="match status" value="1"/>
</dbReference>
<organism evidence="2 3">
    <name type="scientific">Mycena metata</name>
    <dbReference type="NCBI Taxonomy" id="1033252"/>
    <lineage>
        <taxon>Eukaryota</taxon>
        <taxon>Fungi</taxon>
        <taxon>Dikarya</taxon>
        <taxon>Basidiomycota</taxon>
        <taxon>Agaricomycotina</taxon>
        <taxon>Agaricomycetes</taxon>
        <taxon>Agaricomycetidae</taxon>
        <taxon>Agaricales</taxon>
        <taxon>Marasmiineae</taxon>
        <taxon>Mycenaceae</taxon>
        <taxon>Mycena</taxon>
    </lineage>
</organism>
<dbReference type="Proteomes" id="UP001215598">
    <property type="component" value="Unassembled WGS sequence"/>
</dbReference>
<protein>
    <recommendedName>
        <fullName evidence="1">BTB domain-containing protein</fullName>
    </recommendedName>
</protein>
<proteinExistence type="predicted"/>
<dbReference type="Pfam" id="PF00651">
    <property type="entry name" value="BTB"/>
    <property type="match status" value="1"/>
</dbReference>
<dbReference type="CDD" id="cd18186">
    <property type="entry name" value="BTB_POZ_ZBTB_KLHL-like"/>
    <property type="match status" value="1"/>
</dbReference>
<dbReference type="InterPro" id="IPR000210">
    <property type="entry name" value="BTB/POZ_dom"/>
</dbReference>
<sequence>MSVLETPIPNAPEPFSGAAVAPDEIFEPPADIILRSSDSVDFHCHKNILAHASQFFFDMFGAVCENDDIHKDGKAVIPIKETSGVLYKLLILVYPAHASAPFVISDPAQLDDICAVHEAANKYQMVRTEALVEDMLVTSPLVDAHPHRFFAIASIRDIKRLLRKAALCTLRDTVDAEVPFIPEFDAISGNHVRELNNFIQRCGKRAQTLASQTLSVHFEILARGDDYPTVVARNDATGQLCVWWREDAGHGAQCGPTVERTGGIPTQEILPPQWYQTHVRQVATALRLLPNGSTALAAAVDVAPAERAAISACPACQQSALQDLVNFASQLAKVVEGSNEKVVDEMWN</sequence>
<dbReference type="InterPro" id="IPR011333">
    <property type="entry name" value="SKP1/BTB/POZ_sf"/>
</dbReference>
<evidence type="ECO:0000313" key="2">
    <source>
        <dbReference type="EMBL" id="KAJ7765297.1"/>
    </source>
</evidence>
<reference evidence="2" key="1">
    <citation type="submission" date="2023-03" db="EMBL/GenBank/DDBJ databases">
        <title>Massive genome expansion in bonnet fungi (Mycena s.s.) driven by repeated elements and novel gene families across ecological guilds.</title>
        <authorList>
            <consortium name="Lawrence Berkeley National Laboratory"/>
            <person name="Harder C.B."/>
            <person name="Miyauchi S."/>
            <person name="Viragh M."/>
            <person name="Kuo A."/>
            <person name="Thoen E."/>
            <person name="Andreopoulos B."/>
            <person name="Lu D."/>
            <person name="Skrede I."/>
            <person name="Drula E."/>
            <person name="Henrissat B."/>
            <person name="Morin E."/>
            <person name="Kohler A."/>
            <person name="Barry K."/>
            <person name="LaButti K."/>
            <person name="Morin E."/>
            <person name="Salamov A."/>
            <person name="Lipzen A."/>
            <person name="Mereny Z."/>
            <person name="Hegedus B."/>
            <person name="Baldrian P."/>
            <person name="Stursova M."/>
            <person name="Weitz H."/>
            <person name="Taylor A."/>
            <person name="Grigoriev I.V."/>
            <person name="Nagy L.G."/>
            <person name="Martin F."/>
            <person name="Kauserud H."/>
        </authorList>
    </citation>
    <scope>NUCLEOTIDE SEQUENCE</scope>
    <source>
        <strain evidence="2">CBHHK182m</strain>
    </source>
</reference>
<dbReference type="EMBL" id="JARKIB010000026">
    <property type="protein sequence ID" value="KAJ7765297.1"/>
    <property type="molecule type" value="Genomic_DNA"/>
</dbReference>
<comment type="caution">
    <text evidence="2">The sequence shown here is derived from an EMBL/GenBank/DDBJ whole genome shotgun (WGS) entry which is preliminary data.</text>
</comment>
<dbReference type="SMART" id="SM00225">
    <property type="entry name" value="BTB"/>
    <property type="match status" value="1"/>
</dbReference>
<evidence type="ECO:0000313" key="3">
    <source>
        <dbReference type="Proteomes" id="UP001215598"/>
    </source>
</evidence>
<dbReference type="AlphaFoldDB" id="A0AAD7NLC7"/>
<dbReference type="Gene3D" id="3.30.710.10">
    <property type="entry name" value="Potassium Channel Kv1.1, Chain A"/>
    <property type="match status" value="1"/>
</dbReference>
<evidence type="ECO:0000259" key="1">
    <source>
        <dbReference type="PROSITE" id="PS50097"/>
    </source>
</evidence>
<dbReference type="SUPFAM" id="SSF54695">
    <property type="entry name" value="POZ domain"/>
    <property type="match status" value="1"/>
</dbReference>